<reference evidence="2" key="1">
    <citation type="journal article" date="2021" name="Proc. Natl. Acad. Sci. U.S.A.">
        <title>A Catalog of Tens of Thousands of Viruses from Human Metagenomes Reveals Hidden Associations with Chronic Diseases.</title>
        <authorList>
            <person name="Tisza M.J."/>
            <person name="Buck C.B."/>
        </authorList>
    </citation>
    <scope>NUCLEOTIDE SEQUENCE</scope>
    <source>
        <strain evidence="2">CtEJG5</strain>
    </source>
</reference>
<organism evidence="2">
    <name type="scientific">Siphoviridae sp. ctEJG5</name>
    <dbReference type="NCBI Taxonomy" id="2827814"/>
    <lineage>
        <taxon>Viruses</taxon>
        <taxon>Duplodnaviria</taxon>
        <taxon>Heunggongvirae</taxon>
        <taxon>Uroviricota</taxon>
        <taxon>Caudoviricetes</taxon>
    </lineage>
</organism>
<name>A0A8S5RY50_9CAUD</name>
<evidence type="ECO:0000313" key="2">
    <source>
        <dbReference type="EMBL" id="DAF43443.1"/>
    </source>
</evidence>
<evidence type="ECO:0000256" key="1">
    <source>
        <dbReference type="SAM" id="Phobius"/>
    </source>
</evidence>
<keyword evidence="1" id="KW-1133">Transmembrane helix</keyword>
<keyword evidence="1" id="KW-0472">Membrane</keyword>
<protein>
    <submittedName>
        <fullName evidence="2">AAA-associated domain protein</fullName>
    </submittedName>
</protein>
<feature type="transmembrane region" description="Helical" evidence="1">
    <location>
        <begin position="95"/>
        <end position="116"/>
    </location>
</feature>
<accession>A0A8S5RY50</accession>
<dbReference type="EMBL" id="BK032506">
    <property type="protein sequence ID" value="DAF43443.1"/>
    <property type="molecule type" value="Genomic_DNA"/>
</dbReference>
<keyword evidence="1" id="KW-0812">Transmembrane</keyword>
<sequence>MKGDKRLLIQNENDLLGLLIQNAINDFMNQYDLLQLSGLDHQTYNYYVKSLKSRSLVNTDLANIYLTDLGKNSYVSKQDKAKKSLFDFSKLSLKFIIKTSLGIGVALLTAFLIWHFGWN</sequence>
<proteinExistence type="predicted"/>